<dbReference type="Gene3D" id="3.40.50.150">
    <property type="entry name" value="Vaccinia Virus protein VP39"/>
    <property type="match status" value="1"/>
</dbReference>
<dbReference type="PANTHER" id="PTHR11746">
    <property type="entry name" value="O-METHYLTRANSFERASE"/>
    <property type="match status" value="1"/>
</dbReference>
<name>A0AAV5I422_9ROSI</name>
<evidence type="ECO:0000313" key="8">
    <source>
        <dbReference type="Proteomes" id="UP001054252"/>
    </source>
</evidence>
<dbReference type="Gene3D" id="1.10.10.10">
    <property type="entry name" value="Winged helix-like DNA-binding domain superfamily/Winged helix DNA-binding domain"/>
    <property type="match status" value="1"/>
</dbReference>
<dbReference type="InterPro" id="IPR012967">
    <property type="entry name" value="COMT_dimerisation"/>
</dbReference>
<protein>
    <submittedName>
        <fullName evidence="7">Uncharacterized protein</fullName>
    </submittedName>
</protein>
<dbReference type="InterPro" id="IPR001077">
    <property type="entry name" value="COMT_C"/>
</dbReference>
<keyword evidence="3" id="KW-0949">S-adenosyl-L-methionine</keyword>
<dbReference type="InterPro" id="IPR029063">
    <property type="entry name" value="SAM-dependent_MTases_sf"/>
</dbReference>
<keyword evidence="8" id="KW-1185">Reference proteome</keyword>
<dbReference type="InterPro" id="IPR016461">
    <property type="entry name" value="COMT-like"/>
</dbReference>
<evidence type="ECO:0000259" key="6">
    <source>
        <dbReference type="Pfam" id="PF08100"/>
    </source>
</evidence>
<evidence type="ECO:0000256" key="2">
    <source>
        <dbReference type="ARBA" id="ARBA00022679"/>
    </source>
</evidence>
<dbReference type="SUPFAM" id="SSF46785">
    <property type="entry name" value="Winged helix' DNA-binding domain"/>
    <property type="match status" value="1"/>
</dbReference>
<accession>A0AAV5I422</accession>
<dbReference type="FunFam" id="1.10.10.10:FF:000213">
    <property type="entry name" value="Coniferyl alcohol 9-O-methyltransferase"/>
    <property type="match status" value="1"/>
</dbReference>
<evidence type="ECO:0000256" key="3">
    <source>
        <dbReference type="ARBA" id="ARBA00022691"/>
    </source>
</evidence>
<dbReference type="Proteomes" id="UP001054252">
    <property type="component" value="Unassembled WGS sequence"/>
</dbReference>
<feature type="domain" description="O-methyltransferase C-terminal" evidence="5">
    <location>
        <begin position="130"/>
        <end position="341"/>
    </location>
</feature>
<dbReference type="GO" id="GO:0032259">
    <property type="term" value="P:methylation"/>
    <property type="evidence" value="ECO:0007669"/>
    <property type="project" value="UniProtKB-KW"/>
</dbReference>
<dbReference type="EMBL" id="BPVZ01000006">
    <property type="protein sequence ID" value="GKU92971.1"/>
    <property type="molecule type" value="Genomic_DNA"/>
</dbReference>
<feature type="domain" description="O-methyltransferase dimerisation" evidence="6">
    <location>
        <begin position="19"/>
        <end position="110"/>
    </location>
</feature>
<dbReference type="FunFam" id="3.40.50.150:FF:000057">
    <property type="entry name" value="O-methyltransferase ZRP4"/>
    <property type="match status" value="1"/>
</dbReference>
<evidence type="ECO:0000256" key="1">
    <source>
        <dbReference type="ARBA" id="ARBA00022603"/>
    </source>
</evidence>
<dbReference type="Pfam" id="PF00891">
    <property type="entry name" value="Methyltransf_2"/>
    <property type="match status" value="1"/>
</dbReference>
<sequence>MEGINGSVNGLLEAQTQIWNHHLSFIKSMVLKCAVQLEIPDAIHNHGGRPMTISQLASALSIHHTRVRYLHQLMRFLVHSGYFAEQEVSPGDGQEKGYVLTDTSRLLLKDSPLSQRPLVLSIGHVMTKSWDYMSQWLQDDSQGIPTPFVMAHGKTVWEHARDEPRFNDSFNEVMASDSVLSTSVVINKCRGVFEGLNSITDVGGGTGCMAKAIAKEFPDVKCAVFDLPHVVTGLKGSKNLKFIGGNMFDEIPHSDAIMLKWVLHDWNDEDCVRILKRCKEAVSRKVIVIDMVLEEKEKSRDQDNINIETQLLYDMQMMAQVTGEERNEKEWAKLFIDAGFSSYKMSHVLGLRSLIELYP</sequence>
<proteinExistence type="predicted"/>
<dbReference type="Pfam" id="PF08100">
    <property type="entry name" value="Dimerisation"/>
    <property type="match status" value="1"/>
</dbReference>
<gene>
    <name evidence="7" type="ORF">SLEP1_g6620</name>
</gene>
<comment type="caution">
    <text evidence="7">The sequence shown here is derived from an EMBL/GenBank/DDBJ whole genome shotgun (WGS) entry which is preliminary data.</text>
</comment>
<keyword evidence="1" id="KW-0489">Methyltransferase</keyword>
<dbReference type="GO" id="GO:0008757">
    <property type="term" value="F:S-adenosylmethionine-dependent methyltransferase activity"/>
    <property type="evidence" value="ECO:0007669"/>
    <property type="project" value="UniProtKB-ARBA"/>
</dbReference>
<reference evidence="7 8" key="1">
    <citation type="journal article" date="2021" name="Commun. Biol.">
        <title>The genome of Shorea leprosula (Dipterocarpaceae) highlights the ecological relevance of drought in aseasonal tropical rainforests.</title>
        <authorList>
            <person name="Ng K.K.S."/>
            <person name="Kobayashi M.J."/>
            <person name="Fawcett J.A."/>
            <person name="Hatakeyama M."/>
            <person name="Paape T."/>
            <person name="Ng C.H."/>
            <person name="Ang C.C."/>
            <person name="Tnah L.H."/>
            <person name="Lee C.T."/>
            <person name="Nishiyama T."/>
            <person name="Sese J."/>
            <person name="O'Brien M.J."/>
            <person name="Copetti D."/>
            <person name="Mohd Noor M.I."/>
            <person name="Ong R.C."/>
            <person name="Putra M."/>
            <person name="Sireger I.Z."/>
            <person name="Indrioko S."/>
            <person name="Kosugi Y."/>
            <person name="Izuno A."/>
            <person name="Isagi Y."/>
            <person name="Lee S.L."/>
            <person name="Shimizu K.K."/>
        </authorList>
    </citation>
    <scope>NUCLEOTIDE SEQUENCE [LARGE SCALE GENOMIC DNA]</scope>
    <source>
        <strain evidence="7">214</strain>
    </source>
</reference>
<dbReference type="InterPro" id="IPR036388">
    <property type="entry name" value="WH-like_DNA-bd_sf"/>
</dbReference>
<dbReference type="PIRSF" id="PIRSF005739">
    <property type="entry name" value="O-mtase"/>
    <property type="match status" value="1"/>
</dbReference>
<evidence type="ECO:0000313" key="7">
    <source>
        <dbReference type="EMBL" id="GKU92971.1"/>
    </source>
</evidence>
<dbReference type="InterPro" id="IPR036390">
    <property type="entry name" value="WH_DNA-bd_sf"/>
</dbReference>
<dbReference type="PROSITE" id="PS51683">
    <property type="entry name" value="SAM_OMT_II"/>
    <property type="match status" value="1"/>
</dbReference>
<dbReference type="SUPFAM" id="SSF53335">
    <property type="entry name" value="S-adenosyl-L-methionine-dependent methyltransferases"/>
    <property type="match status" value="1"/>
</dbReference>
<keyword evidence="2" id="KW-0808">Transferase</keyword>
<dbReference type="GO" id="GO:0009717">
    <property type="term" value="P:isoflavonoid biosynthetic process"/>
    <property type="evidence" value="ECO:0007669"/>
    <property type="project" value="UniProtKB-ARBA"/>
</dbReference>
<dbReference type="GO" id="GO:0046983">
    <property type="term" value="F:protein dimerization activity"/>
    <property type="evidence" value="ECO:0007669"/>
    <property type="project" value="InterPro"/>
</dbReference>
<evidence type="ECO:0000256" key="4">
    <source>
        <dbReference type="PIRSR" id="PIRSR005739-1"/>
    </source>
</evidence>
<feature type="active site" description="Proton acceptor" evidence="4">
    <location>
        <position position="264"/>
    </location>
</feature>
<dbReference type="GO" id="GO:0008171">
    <property type="term" value="F:O-methyltransferase activity"/>
    <property type="evidence" value="ECO:0007669"/>
    <property type="project" value="InterPro"/>
</dbReference>
<organism evidence="7 8">
    <name type="scientific">Rubroshorea leprosula</name>
    <dbReference type="NCBI Taxonomy" id="152421"/>
    <lineage>
        <taxon>Eukaryota</taxon>
        <taxon>Viridiplantae</taxon>
        <taxon>Streptophyta</taxon>
        <taxon>Embryophyta</taxon>
        <taxon>Tracheophyta</taxon>
        <taxon>Spermatophyta</taxon>
        <taxon>Magnoliopsida</taxon>
        <taxon>eudicotyledons</taxon>
        <taxon>Gunneridae</taxon>
        <taxon>Pentapetalae</taxon>
        <taxon>rosids</taxon>
        <taxon>malvids</taxon>
        <taxon>Malvales</taxon>
        <taxon>Dipterocarpaceae</taxon>
        <taxon>Rubroshorea</taxon>
    </lineage>
</organism>
<evidence type="ECO:0000259" key="5">
    <source>
        <dbReference type="Pfam" id="PF00891"/>
    </source>
</evidence>
<dbReference type="AlphaFoldDB" id="A0AAV5I422"/>